<evidence type="ECO:0000313" key="2">
    <source>
        <dbReference type="EMBL" id="MBL0766490.1"/>
    </source>
</evidence>
<feature type="transmembrane region" description="Helical" evidence="1">
    <location>
        <begin position="60"/>
        <end position="83"/>
    </location>
</feature>
<protein>
    <submittedName>
        <fullName evidence="2">Uncharacterized protein</fullName>
    </submittedName>
</protein>
<reference evidence="2" key="1">
    <citation type="submission" date="2021-01" db="EMBL/GenBank/DDBJ databases">
        <title>Marivirga sp. nov., isolated from intertidal surface sediments.</title>
        <authorList>
            <person name="Zhang M."/>
        </authorList>
    </citation>
    <scope>NUCLEOTIDE SEQUENCE</scope>
    <source>
        <strain evidence="2">SM1354</strain>
    </source>
</reference>
<dbReference type="Proteomes" id="UP000642920">
    <property type="component" value="Unassembled WGS sequence"/>
</dbReference>
<accession>A0A937DK05</accession>
<proteinExistence type="predicted"/>
<gene>
    <name evidence="2" type="ORF">JKP34_14580</name>
</gene>
<keyword evidence="1" id="KW-0812">Transmembrane</keyword>
<comment type="caution">
    <text evidence="2">The sequence shown here is derived from an EMBL/GenBank/DDBJ whole genome shotgun (WGS) entry which is preliminary data.</text>
</comment>
<keyword evidence="1" id="KW-1133">Transmembrane helix</keyword>
<dbReference type="RefSeq" id="WP_201923081.1">
    <property type="nucleotide sequence ID" value="NZ_JAERQG010000004.1"/>
</dbReference>
<evidence type="ECO:0000313" key="3">
    <source>
        <dbReference type="Proteomes" id="UP000642920"/>
    </source>
</evidence>
<organism evidence="2 3">
    <name type="scientific">Marivirga atlantica</name>
    <dbReference type="NCBI Taxonomy" id="1548457"/>
    <lineage>
        <taxon>Bacteria</taxon>
        <taxon>Pseudomonadati</taxon>
        <taxon>Bacteroidota</taxon>
        <taxon>Cytophagia</taxon>
        <taxon>Cytophagales</taxon>
        <taxon>Marivirgaceae</taxon>
        <taxon>Marivirga</taxon>
    </lineage>
</organism>
<feature type="transmembrane region" description="Helical" evidence="1">
    <location>
        <begin position="89"/>
        <end position="109"/>
    </location>
</feature>
<dbReference type="EMBL" id="JAERQG010000004">
    <property type="protein sequence ID" value="MBL0766490.1"/>
    <property type="molecule type" value="Genomic_DNA"/>
</dbReference>
<keyword evidence="3" id="KW-1185">Reference proteome</keyword>
<keyword evidence="1" id="KW-0472">Membrane</keyword>
<evidence type="ECO:0000256" key="1">
    <source>
        <dbReference type="SAM" id="Phobius"/>
    </source>
</evidence>
<name>A0A937DK05_9BACT</name>
<sequence length="126" mass="14423">MKLITRCASCGSFKTFHAKVSDRFDLVKNRGEKVELSCKSCNANLKYDPNNIKAVENKRIYLVAALIFAIGSIAIFVGFWPYLLKSRNAYFVAAFTGVVTVPFLIYQNIHHSQENRIKYFNTKRYG</sequence>
<dbReference type="AlphaFoldDB" id="A0A937DK05"/>